<evidence type="ECO:0000313" key="1">
    <source>
        <dbReference type="Proteomes" id="UP000515163"/>
    </source>
</evidence>
<reference evidence="2" key="1">
    <citation type="submission" date="2025-08" db="UniProtKB">
        <authorList>
            <consortium name="RefSeq"/>
        </authorList>
    </citation>
    <scope>IDENTIFICATION</scope>
    <source>
        <tissue evidence="2">Tentacle</tissue>
    </source>
</reference>
<dbReference type="GeneID" id="116292172"/>
<sequence>MIDEHRKLSWHLNILVEEIQGLQMCTISMHNLLHIHEDIIRFSGTDNYWCAVFERAVKGYIKRSSNCKGIEKTFAFAESRREFLKPYTEKKDEVGKIDNKLGIASSVDTTKVAIDMKITPSTSLLLGAIGNISFLEEADRRKLANILSVPLHNVSEVAYISKKCLMADRSFDGTVFKSGETAVITINQLEVVVKLDIFLSLRVKGDESYQLLVKGHIHPYCTVNEEQAKHFWTGFVSVKNTPFGEAAFCNVSAIQRKVILYECDKERYTVVDYERQKQQLPFEVVVPVYPEKGDMLLIQGEDADDIWYGHACNIDYKKKLWMCVFFFVEHSRKRNIYIRETYGNRARNVVPWTSLIGVANGTWKSSSFVQWQKAFGFWLRNQC</sequence>
<dbReference type="Proteomes" id="UP000515163">
    <property type="component" value="Unplaced"/>
</dbReference>
<dbReference type="InParanoid" id="A0A6P8HK76"/>
<name>A0A6P8HK76_ACTTE</name>
<keyword evidence="1" id="KW-1185">Reference proteome</keyword>
<proteinExistence type="predicted"/>
<dbReference type="RefSeq" id="XP_031555293.1">
    <property type="nucleotide sequence ID" value="XM_031699433.1"/>
</dbReference>
<dbReference type="AlphaFoldDB" id="A0A6P8HK76"/>
<evidence type="ECO:0000313" key="2">
    <source>
        <dbReference type="RefSeq" id="XP_031555293.1"/>
    </source>
</evidence>
<accession>A0A6P8HK76</accession>
<protein>
    <submittedName>
        <fullName evidence="2">Uncharacterized protein LOC116292172 isoform X1</fullName>
    </submittedName>
</protein>
<dbReference type="KEGG" id="aten:116292172"/>
<gene>
    <name evidence="2" type="primary">LOC116292172</name>
</gene>
<organism evidence="1 2">
    <name type="scientific">Actinia tenebrosa</name>
    <name type="common">Australian red waratah sea anemone</name>
    <dbReference type="NCBI Taxonomy" id="6105"/>
    <lineage>
        <taxon>Eukaryota</taxon>
        <taxon>Metazoa</taxon>
        <taxon>Cnidaria</taxon>
        <taxon>Anthozoa</taxon>
        <taxon>Hexacorallia</taxon>
        <taxon>Actiniaria</taxon>
        <taxon>Actiniidae</taxon>
        <taxon>Actinia</taxon>
    </lineage>
</organism>
<dbReference type="OrthoDB" id="5964662at2759"/>